<feature type="signal peptide" evidence="2">
    <location>
        <begin position="1"/>
        <end position="24"/>
    </location>
</feature>
<feature type="domain" description="Ig-like" evidence="3">
    <location>
        <begin position="55"/>
        <end position="153"/>
    </location>
</feature>
<organism evidence="4 5">
    <name type="scientific">Cirrhinus molitorella</name>
    <name type="common">mud carp</name>
    <dbReference type="NCBI Taxonomy" id="172907"/>
    <lineage>
        <taxon>Eukaryota</taxon>
        <taxon>Metazoa</taxon>
        <taxon>Chordata</taxon>
        <taxon>Craniata</taxon>
        <taxon>Vertebrata</taxon>
        <taxon>Euteleostomi</taxon>
        <taxon>Actinopterygii</taxon>
        <taxon>Neopterygii</taxon>
        <taxon>Teleostei</taxon>
        <taxon>Ostariophysi</taxon>
        <taxon>Cypriniformes</taxon>
        <taxon>Cyprinidae</taxon>
        <taxon>Labeoninae</taxon>
        <taxon>Labeonini</taxon>
        <taxon>Cirrhinus</taxon>
    </lineage>
</organism>
<protein>
    <recommendedName>
        <fullName evidence="3">Ig-like domain-containing protein</fullName>
    </recommendedName>
</protein>
<dbReference type="InterPro" id="IPR007110">
    <property type="entry name" value="Ig-like_dom"/>
</dbReference>
<evidence type="ECO:0000256" key="1">
    <source>
        <dbReference type="ARBA" id="ARBA00023319"/>
    </source>
</evidence>
<dbReference type="EMBL" id="JAUYZG010000021">
    <property type="protein sequence ID" value="KAK2874451.1"/>
    <property type="molecule type" value="Genomic_DNA"/>
</dbReference>
<proteinExistence type="predicted"/>
<dbReference type="Gene3D" id="2.60.40.10">
    <property type="entry name" value="Immunoglobulins"/>
    <property type="match status" value="1"/>
</dbReference>
<accession>A0AA88TEK3</accession>
<dbReference type="AlphaFoldDB" id="A0AA88TEK3"/>
<dbReference type="InterPro" id="IPR036179">
    <property type="entry name" value="Ig-like_dom_sf"/>
</dbReference>
<dbReference type="InterPro" id="IPR003597">
    <property type="entry name" value="Ig_C1-set"/>
</dbReference>
<dbReference type="CDD" id="cd00098">
    <property type="entry name" value="IgC1"/>
    <property type="match status" value="1"/>
</dbReference>
<dbReference type="PANTHER" id="PTHR23411">
    <property type="entry name" value="TAPASIN"/>
    <property type="match status" value="1"/>
</dbReference>
<evidence type="ECO:0000256" key="2">
    <source>
        <dbReference type="SAM" id="SignalP"/>
    </source>
</evidence>
<dbReference type="Proteomes" id="UP001187343">
    <property type="component" value="Unassembled WGS sequence"/>
</dbReference>
<name>A0AA88TEK3_9TELE</name>
<reference evidence="4" key="1">
    <citation type="submission" date="2023-08" db="EMBL/GenBank/DDBJ databases">
        <title>Chromosome-level Genome Assembly of mud carp (Cirrhinus molitorella).</title>
        <authorList>
            <person name="Liu H."/>
        </authorList>
    </citation>
    <scope>NUCLEOTIDE SEQUENCE</scope>
    <source>
        <strain evidence="4">Prfri</strain>
        <tissue evidence="4">Muscle</tissue>
    </source>
</reference>
<keyword evidence="1" id="KW-0393">Immunoglobulin domain</keyword>
<evidence type="ECO:0000259" key="3">
    <source>
        <dbReference type="PROSITE" id="PS50835"/>
    </source>
</evidence>
<keyword evidence="2" id="KW-0732">Signal</keyword>
<evidence type="ECO:0000313" key="5">
    <source>
        <dbReference type="Proteomes" id="UP001187343"/>
    </source>
</evidence>
<feature type="chain" id="PRO_5041743520" description="Ig-like domain-containing protein" evidence="2">
    <location>
        <begin position="25"/>
        <end position="161"/>
    </location>
</feature>
<dbReference type="PROSITE" id="PS50835">
    <property type="entry name" value="IG_LIKE"/>
    <property type="match status" value="1"/>
</dbReference>
<gene>
    <name evidence="4" type="ORF">Q8A67_021604</name>
</gene>
<dbReference type="SMART" id="SM00407">
    <property type="entry name" value="IGc1"/>
    <property type="match status" value="1"/>
</dbReference>
<comment type="caution">
    <text evidence="4">The sequence shown here is derived from an EMBL/GenBank/DDBJ whole genome shotgun (WGS) entry which is preliminary data.</text>
</comment>
<evidence type="ECO:0000313" key="4">
    <source>
        <dbReference type="EMBL" id="KAK2874451.1"/>
    </source>
</evidence>
<dbReference type="InterPro" id="IPR050380">
    <property type="entry name" value="Immune_Resp_Modulators"/>
</dbReference>
<keyword evidence="5" id="KW-1185">Reference proteome</keyword>
<dbReference type="Pfam" id="PF07654">
    <property type="entry name" value="C1-set"/>
    <property type="match status" value="1"/>
</dbReference>
<dbReference type="InterPro" id="IPR013783">
    <property type="entry name" value="Ig-like_fold"/>
</dbReference>
<dbReference type="SUPFAM" id="SSF48726">
    <property type="entry name" value="Immunoglobulin"/>
    <property type="match status" value="1"/>
</dbReference>
<sequence>MNRNRKATGVIIIILSLLLLRTASVEKDQMNQKFSRGLRLFVEVPQVRGDHPLTPKVDVLLPSGVETRRSERVTLACVITGLQYKPVRITWKVNGATGLKKHATSAQVHREPGGTFAAVGLYSVVAHQWNHGNTYRCEVAYKAPFSYDKIESSLCSPPEGL</sequence>